<keyword evidence="12" id="KW-1185">Reference proteome</keyword>
<sequence>MFREFGGITLFTLVSSYNIPIYHRGFNCLATTFLNANTRLERRAGGLVFGYTGENNPESWKKFNETCAVGKFQSPLDFENDSLLSEEIPQIHWTDYEHVEFHNTGNTVEVALGGANHHRKTTLVYKSNPNEVFTLQQFHFHDPSEHTVTGSGYPLEAHFVFKSEKGSLAVFGVFMQFSDVDGSRGFLHRLVNYLPKVNKPTHIPVLKLKKFGGQLNYLAKKHGVYRYQGSLTTPPCSEGVNWNVLKKPVGASSEILAGFWKSMPMNSRYTQNPHGRGVTNNVTGE</sequence>
<dbReference type="InterPro" id="IPR036398">
    <property type="entry name" value="CA_dom_sf"/>
</dbReference>
<dbReference type="InterPro" id="IPR023561">
    <property type="entry name" value="Carbonic_anhydrase_a-class"/>
</dbReference>
<dbReference type="InterPro" id="IPR018338">
    <property type="entry name" value="Carbonic_anhydrase_a-class_CS"/>
</dbReference>
<dbReference type="SUPFAM" id="SSF51069">
    <property type="entry name" value="Carbonic anhydrase"/>
    <property type="match status" value="1"/>
</dbReference>
<dbReference type="InterPro" id="IPR041891">
    <property type="entry name" value="Alpha_CA_prokaryot-like"/>
</dbReference>
<protein>
    <recommendedName>
        <fullName evidence="4 9">Carbonic anhydrase</fullName>
        <ecNumber evidence="4 9">4.2.1.1</ecNumber>
    </recommendedName>
</protein>
<proteinExistence type="inferred from homology"/>
<dbReference type="Gene3D" id="3.10.200.10">
    <property type="entry name" value="Alpha carbonic anhydrase"/>
    <property type="match status" value="1"/>
</dbReference>
<dbReference type="CDD" id="cd03124">
    <property type="entry name" value="alpha_CA_prokaryotic_like"/>
    <property type="match status" value="1"/>
</dbReference>
<name>A0AAD5U0J9_9FUNG</name>
<dbReference type="EMBL" id="JADGJW010000848">
    <property type="protein sequence ID" value="KAJ3211220.1"/>
    <property type="molecule type" value="Genomic_DNA"/>
</dbReference>
<reference evidence="11" key="1">
    <citation type="submission" date="2020-05" db="EMBL/GenBank/DDBJ databases">
        <title>Phylogenomic resolution of chytrid fungi.</title>
        <authorList>
            <person name="Stajich J.E."/>
            <person name="Amses K."/>
            <person name="Simmons R."/>
            <person name="Seto K."/>
            <person name="Myers J."/>
            <person name="Bonds A."/>
            <person name="Quandt C.A."/>
            <person name="Barry K."/>
            <person name="Liu P."/>
            <person name="Grigoriev I."/>
            <person name="Longcore J.E."/>
            <person name="James T.Y."/>
        </authorList>
    </citation>
    <scope>NUCLEOTIDE SEQUENCE</scope>
    <source>
        <strain evidence="11">JEL0476</strain>
    </source>
</reference>
<dbReference type="GO" id="GO:0008270">
    <property type="term" value="F:zinc ion binding"/>
    <property type="evidence" value="ECO:0007669"/>
    <property type="project" value="UniProtKB-UniRule"/>
</dbReference>
<evidence type="ECO:0000256" key="3">
    <source>
        <dbReference type="ARBA" id="ARBA00010718"/>
    </source>
</evidence>
<gene>
    <name evidence="11" type="ORF">HK099_008057</name>
</gene>
<dbReference type="EC" id="4.2.1.1" evidence="4 9"/>
<dbReference type="PROSITE" id="PS51144">
    <property type="entry name" value="ALPHA_CA_2"/>
    <property type="match status" value="1"/>
</dbReference>
<evidence type="ECO:0000256" key="8">
    <source>
        <dbReference type="ARBA" id="ARBA00048348"/>
    </source>
</evidence>
<keyword evidence="7 9" id="KW-0456">Lyase</keyword>
<dbReference type="InterPro" id="IPR001148">
    <property type="entry name" value="CA_dom"/>
</dbReference>
<dbReference type="Proteomes" id="UP001211065">
    <property type="component" value="Unassembled WGS sequence"/>
</dbReference>
<dbReference type="GO" id="GO:0004089">
    <property type="term" value="F:carbonate dehydratase activity"/>
    <property type="evidence" value="ECO:0007669"/>
    <property type="project" value="UniProtKB-UniRule"/>
</dbReference>
<organism evidence="11 12">
    <name type="scientific">Clydaea vesicula</name>
    <dbReference type="NCBI Taxonomy" id="447962"/>
    <lineage>
        <taxon>Eukaryota</taxon>
        <taxon>Fungi</taxon>
        <taxon>Fungi incertae sedis</taxon>
        <taxon>Chytridiomycota</taxon>
        <taxon>Chytridiomycota incertae sedis</taxon>
        <taxon>Chytridiomycetes</taxon>
        <taxon>Lobulomycetales</taxon>
        <taxon>Lobulomycetaceae</taxon>
        <taxon>Clydaea</taxon>
    </lineage>
</organism>
<comment type="similarity">
    <text evidence="3 9">Belongs to the alpha-carbonic anhydrase family.</text>
</comment>
<evidence type="ECO:0000256" key="1">
    <source>
        <dbReference type="ARBA" id="ARBA00001947"/>
    </source>
</evidence>
<comment type="cofactor">
    <cofactor evidence="1 9">
        <name>Zn(2+)</name>
        <dbReference type="ChEBI" id="CHEBI:29105"/>
    </cofactor>
</comment>
<evidence type="ECO:0000313" key="11">
    <source>
        <dbReference type="EMBL" id="KAJ3211220.1"/>
    </source>
</evidence>
<keyword evidence="6 9" id="KW-0862">Zinc</keyword>
<dbReference type="PANTHER" id="PTHR18952">
    <property type="entry name" value="CARBONIC ANHYDRASE"/>
    <property type="match status" value="1"/>
</dbReference>
<dbReference type="AlphaFoldDB" id="A0AAD5U0J9"/>
<comment type="catalytic activity">
    <reaction evidence="8 9">
        <text>hydrogencarbonate + H(+) = CO2 + H2O</text>
        <dbReference type="Rhea" id="RHEA:10748"/>
        <dbReference type="ChEBI" id="CHEBI:15377"/>
        <dbReference type="ChEBI" id="CHEBI:15378"/>
        <dbReference type="ChEBI" id="CHEBI:16526"/>
        <dbReference type="ChEBI" id="CHEBI:17544"/>
        <dbReference type="EC" id="4.2.1.1"/>
    </reaction>
</comment>
<evidence type="ECO:0000256" key="2">
    <source>
        <dbReference type="ARBA" id="ARBA00002904"/>
    </source>
</evidence>
<dbReference type="PROSITE" id="PS00162">
    <property type="entry name" value="ALPHA_CA_1"/>
    <property type="match status" value="1"/>
</dbReference>
<feature type="domain" description="Alpha-carbonic anhydrase" evidence="10">
    <location>
        <begin position="47"/>
        <end position="285"/>
    </location>
</feature>
<comment type="caution">
    <text evidence="11">The sequence shown here is derived from an EMBL/GenBank/DDBJ whole genome shotgun (WGS) entry which is preliminary data.</text>
</comment>
<evidence type="ECO:0000256" key="6">
    <source>
        <dbReference type="ARBA" id="ARBA00022833"/>
    </source>
</evidence>
<evidence type="ECO:0000259" key="10">
    <source>
        <dbReference type="PROSITE" id="PS51144"/>
    </source>
</evidence>
<comment type="function">
    <text evidence="2 9">Reversible hydration of carbon dioxide.</text>
</comment>
<dbReference type="Pfam" id="PF00194">
    <property type="entry name" value="Carb_anhydrase"/>
    <property type="match status" value="1"/>
</dbReference>
<evidence type="ECO:0000256" key="5">
    <source>
        <dbReference type="ARBA" id="ARBA00022723"/>
    </source>
</evidence>
<accession>A0AAD5U0J9</accession>
<keyword evidence="5 9" id="KW-0479">Metal-binding</keyword>
<dbReference type="SMART" id="SM01057">
    <property type="entry name" value="Carb_anhydrase"/>
    <property type="match status" value="1"/>
</dbReference>
<dbReference type="PANTHER" id="PTHR18952:SF265">
    <property type="entry name" value="CARBONIC ANHYDRASE"/>
    <property type="match status" value="1"/>
</dbReference>
<evidence type="ECO:0000256" key="9">
    <source>
        <dbReference type="RuleBase" id="RU367011"/>
    </source>
</evidence>
<evidence type="ECO:0000256" key="7">
    <source>
        <dbReference type="ARBA" id="ARBA00023239"/>
    </source>
</evidence>
<evidence type="ECO:0000256" key="4">
    <source>
        <dbReference type="ARBA" id="ARBA00012925"/>
    </source>
</evidence>
<evidence type="ECO:0000313" key="12">
    <source>
        <dbReference type="Proteomes" id="UP001211065"/>
    </source>
</evidence>